<dbReference type="Ensembl" id="ENSOMYT00000100259.2">
    <property type="protein sequence ID" value="ENSOMYP00000092158.2"/>
    <property type="gene ID" value="ENSOMYG00000042297.2"/>
</dbReference>
<evidence type="ECO:0000256" key="1">
    <source>
        <dbReference type="SAM" id="MobiDB-lite"/>
    </source>
</evidence>
<dbReference type="GeneTree" id="ENSGT00390000001546"/>
<dbReference type="PANTHER" id="PTHR14696">
    <property type="entry name" value="HERMANSKY-PUDLAK SYNDROME 6 PROTEIN"/>
    <property type="match status" value="1"/>
</dbReference>
<feature type="region of interest" description="Disordered" evidence="1">
    <location>
        <begin position="603"/>
        <end position="636"/>
    </location>
</feature>
<evidence type="ECO:0000259" key="2">
    <source>
        <dbReference type="Pfam" id="PF15702"/>
    </source>
</evidence>
<keyword evidence="5" id="KW-1185">Reference proteome</keyword>
<gene>
    <name evidence="4" type="primary">LOC110502251</name>
</gene>
<dbReference type="Proteomes" id="UP000694395">
    <property type="component" value="Chromosome 23"/>
</dbReference>
<dbReference type="GO" id="GO:0072657">
    <property type="term" value="P:protein localization to membrane"/>
    <property type="evidence" value="ECO:0007669"/>
    <property type="project" value="TreeGrafter"/>
</dbReference>
<dbReference type="InterPro" id="IPR046823">
    <property type="entry name" value="HPS6_N"/>
</dbReference>
<evidence type="ECO:0000313" key="5">
    <source>
        <dbReference type="Proteomes" id="UP000694395"/>
    </source>
</evidence>
<dbReference type="GO" id="GO:0032418">
    <property type="term" value="P:lysosome localization"/>
    <property type="evidence" value="ECO:0007669"/>
    <property type="project" value="TreeGrafter"/>
</dbReference>
<evidence type="ECO:0000259" key="3">
    <source>
        <dbReference type="Pfam" id="PF20468"/>
    </source>
</evidence>
<reference evidence="4" key="2">
    <citation type="submission" date="2025-08" db="UniProtKB">
        <authorList>
            <consortium name="Ensembl"/>
        </authorList>
    </citation>
    <scope>IDENTIFICATION</scope>
</reference>
<feature type="region of interest" description="Disordered" evidence="1">
    <location>
        <begin position="930"/>
        <end position="952"/>
    </location>
</feature>
<feature type="region of interest" description="Disordered" evidence="1">
    <location>
        <begin position="882"/>
        <end position="911"/>
    </location>
</feature>
<dbReference type="Pfam" id="PF15702">
    <property type="entry name" value="HPS6"/>
    <property type="match status" value="1"/>
</dbReference>
<feature type="domain" description="BLOC-2 complex member HPS6 C-terminal" evidence="3">
    <location>
        <begin position="428"/>
        <end position="598"/>
    </location>
</feature>
<dbReference type="AlphaFoldDB" id="A0A8C7U904"/>
<name>A0A8C7U904_ONCMY</name>
<evidence type="ECO:0000313" key="4">
    <source>
        <dbReference type="Ensembl" id="ENSOMYP00000092158.2"/>
    </source>
</evidence>
<feature type="compositionally biased region" description="Low complexity" evidence="1">
    <location>
        <begin position="837"/>
        <end position="846"/>
    </location>
</feature>
<sequence>MMQRMLEQVTDFVDFTRGTDLNEYLRQTYSNNRSCKNNLSDVRVSPDGRHIHVILRKPKVGLMTFDKYQRPQQIQSQKHLDLGMTRAVPIVDIVYFDDKNRDGGVALLAVIFENGKAEFWKFLELKGGWHPLHTADLCNSPRAKVISVSASQNYIVWCEERPPSESSLLVNETHKFRYCICKRTYEVEEMAVSLGGMKIALHNNPRYNVISSGENVYLLPDLKDKSTMSLSKFFLMWSPRYDTFRVSSTCKGNLLRKDSPSTKESDFRRLITDCTGYLSALSPPDIYGYSPTGSGGLLLLLSTGWVSLLQKDGVLRQIYKLADNCLASSSAHNSLNVYQDTLALTIGRTLYLIDTTCGVELEKIALKREGLLYVNRTERQAPHLLLETGLFVVTLRDGDPWGHDSDPKQKTPSLGTGESISPAALLVEAVFEEACKYYQQRSLSSTRLTVEKLKRGGMFQAPITLANIVGDYLQSRGERGVELPQGGGRRGQEKLLGSLEAELKGLVSLEEVKGGLVKEREVEDVCESLVQQEVGRLLLSSELDRDSLLYLNSIFSLFPGQAWRATQSALQLRCNGEGSLSSKVPPEVWKTVLSPVQAPTVTANLPYTNGNSQSKHKPPKPCPSTGSSFKLSPSLSSNSSPPAANSALPVFELLCHSVFCFQPSWLPRFLELAQQQQTSAGLGMGLGLGGSTWSYSGGRGFAENGESLPLYKRALSALPLPDPGSDLKQYPDYEQNQDLEVDLLLVSGRPNAVLQALRILMGRRQWERVTQVAQRFCRQSPLLNKEIFTTLLCEVAQHRDLDPYLDLLWALCPEDLTVTAILNIVLKNIPSSSSLSTSFSPSSNIPPSSPFADPQSSQLTFGLLKPLLSKVLQRETRPNQRYADILQSPSFPPPTPPRQAKGLPRSTTEPSIGLDLQHNDIISNMAAILDQHDPSKHRTVHGGRVTSTPNPD</sequence>
<feature type="domain" description="BLOC-2 complex member HPS6 C-terminal" evidence="3">
    <location>
        <begin position="637"/>
        <end position="898"/>
    </location>
</feature>
<protein>
    <submittedName>
        <fullName evidence="4">HPS6 biosis of lysosomal organelles complex 2 subunit 3</fullName>
    </submittedName>
</protein>
<dbReference type="OrthoDB" id="8581967at2759"/>
<reference evidence="4" key="3">
    <citation type="submission" date="2025-09" db="UniProtKB">
        <authorList>
            <consortium name="Ensembl"/>
        </authorList>
    </citation>
    <scope>IDENTIFICATION</scope>
</reference>
<reference evidence="4" key="1">
    <citation type="submission" date="2020-07" db="EMBL/GenBank/DDBJ databases">
        <title>A long reads based de novo assembly of the rainbow trout Arlee double haploid line genome.</title>
        <authorList>
            <person name="Gao G."/>
            <person name="Palti Y."/>
        </authorList>
    </citation>
    <scope>NUCLEOTIDE SEQUENCE [LARGE SCALE GENOMIC DNA]</scope>
</reference>
<dbReference type="GeneID" id="110502251"/>
<accession>A0A8C7U904</accession>
<proteinExistence type="predicted"/>
<dbReference type="InterPro" id="IPR017218">
    <property type="entry name" value="BLOC-2_complex_Hps6_subunit"/>
</dbReference>
<dbReference type="GO" id="GO:0005765">
    <property type="term" value="C:lysosomal membrane"/>
    <property type="evidence" value="ECO:0007669"/>
    <property type="project" value="TreeGrafter"/>
</dbReference>
<feature type="region of interest" description="Disordered" evidence="1">
    <location>
        <begin position="837"/>
        <end position="857"/>
    </location>
</feature>
<dbReference type="GO" id="GO:0031084">
    <property type="term" value="C:BLOC-2 complex"/>
    <property type="evidence" value="ECO:0007669"/>
    <property type="project" value="TreeGrafter"/>
</dbReference>
<dbReference type="PANTHER" id="PTHR14696:SF2">
    <property type="entry name" value="BLOC-2 COMPLEX MEMBER HPS6"/>
    <property type="match status" value="1"/>
</dbReference>
<feature type="domain" description="BLOC-2 complex member HPS6 N-terminal" evidence="2">
    <location>
        <begin position="4"/>
        <end position="393"/>
    </location>
</feature>
<dbReference type="RefSeq" id="XP_021435819.2">
    <property type="nucleotide sequence ID" value="XM_021580144.2"/>
</dbReference>
<organism evidence="4 5">
    <name type="scientific">Oncorhynchus mykiss</name>
    <name type="common">Rainbow trout</name>
    <name type="synonym">Salmo gairdneri</name>
    <dbReference type="NCBI Taxonomy" id="8022"/>
    <lineage>
        <taxon>Eukaryota</taxon>
        <taxon>Metazoa</taxon>
        <taxon>Chordata</taxon>
        <taxon>Craniata</taxon>
        <taxon>Vertebrata</taxon>
        <taxon>Euteleostomi</taxon>
        <taxon>Actinopterygii</taxon>
        <taxon>Neopterygii</taxon>
        <taxon>Teleostei</taxon>
        <taxon>Protacanthopterygii</taxon>
        <taxon>Salmoniformes</taxon>
        <taxon>Salmonidae</taxon>
        <taxon>Salmoninae</taxon>
        <taxon>Oncorhynchus</taxon>
    </lineage>
</organism>
<dbReference type="Pfam" id="PF20468">
    <property type="entry name" value="HPS6_C"/>
    <property type="match status" value="2"/>
</dbReference>
<dbReference type="InterPro" id="IPR046822">
    <property type="entry name" value="HPS6_C"/>
</dbReference>
<feature type="compositionally biased region" description="Polar residues" evidence="1">
    <location>
        <begin position="603"/>
        <end position="613"/>
    </location>
</feature>